<dbReference type="Proteomes" id="UP000721844">
    <property type="component" value="Unassembled WGS sequence"/>
</dbReference>
<accession>A0A964E6J0</accession>
<keyword evidence="5 7" id="KW-1133">Transmembrane helix</keyword>
<dbReference type="PANTHER" id="PTHR43163:SF6">
    <property type="entry name" value="DIPEPTIDE TRANSPORT SYSTEM PERMEASE PROTEIN DPPB-RELATED"/>
    <property type="match status" value="1"/>
</dbReference>
<keyword evidence="6 7" id="KW-0472">Membrane</keyword>
<feature type="transmembrane region" description="Helical" evidence="7">
    <location>
        <begin position="180"/>
        <end position="199"/>
    </location>
</feature>
<name>A0A964E6J0_9PROT</name>
<feature type="transmembrane region" description="Helical" evidence="7">
    <location>
        <begin position="138"/>
        <end position="165"/>
    </location>
</feature>
<keyword evidence="3" id="KW-1003">Cell membrane</keyword>
<evidence type="ECO:0000256" key="7">
    <source>
        <dbReference type="RuleBase" id="RU363032"/>
    </source>
</evidence>
<keyword evidence="4 7" id="KW-0812">Transmembrane</keyword>
<feature type="transmembrane region" description="Helical" evidence="7">
    <location>
        <begin position="104"/>
        <end position="126"/>
    </location>
</feature>
<dbReference type="AlphaFoldDB" id="A0A964E6J0"/>
<dbReference type="InterPro" id="IPR045621">
    <property type="entry name" value="BPD_transp_1_N"/>
</dbReference>
<evidence type="ECO:0000256" key="4">
    <source>
        <dbReference type="ARBA" id="ARBA00022692"/>
    </source>
</evidence>
<feature type="transmembrane region" description="Helical" evidence="7">
    <location>
        <begin position="284"/>
        <end position="307"/>
    </location>
</feature>
<proteinExistence type="inferred from homology"/>
<evidence type="ECO:0000313" key="9">
    <source>
        <dbReference type="EMBL" id="MCB8883800.1"/>
    </source>
</evidence>
<dbReference type="RefSeq" id="WP_227310536.1">
    <property type="nucleotide sequence ID" value="NZ_JAESVA010000016.1"/>
</dbReference>
<reference evidence="9 10" key="1">
    <citation type="journal article" date="2021" name="Microorganisms">
        <title>Acidisoma silvae sp. nov. and Acidisomacellulosilytica sp. nov., Two Acidophilic Bacteria Isolated from Decaying Wood, Hydrolyzing Cellulose and Producing Poly-3-hydroxybutyrate.</title>
        <authorList>
            <person name="Mieszkin S."/>
            <person name="Pouder E."/>
            <person name="Uroz S."/>
            <person name="Simon-Colin C."/>
            <person name="Alain K."/>
        </authorList>
    </citation>
    <scope>NUCLEOTIDE SEQUENCE [LARGE SCALE GENOMIC DNA]</scope>
    <source>
        <strain evidence="9 10">HW T5.17</strain>
    </source>
</reference>
<feature type="transmembrane region" description="Helical" evidence="7">
    <location>
        <begin position="12"/>
        <end position="33"/>
    </location>
</feature>
<comment type="similarity">
    <text evidence="7">Belongs to the binding-protein-dependent transport system permease family.</text>
</comment>
<dbReference type="GO" id="GO:0005886">
    <property type="term" value="C:plasma membrane"/>
    <property type="evidence" value="ECO:0007669"/>
    <property type="project" value="UniProtKB-SubCell"/>
</dbReference>
<evidence type="ECO:0000313" key="10">
    <source>
        <dbReference type="Proteomes" id="UP000721844"/>
    </source>
</evidence>
<dbReference type="GO" id="GO:0071916">
    <property type="term" value="F:dipeptide transmembrane transporter activity"/>
    <property type="evidence" value="ECO:0007669"/>
    <property type="project" value="TreeGrafter"/>
</dbReference>
<dbReference type="SUPFAM" id="SSF161098">
    <property type="entry name" value="MetI-like"/>
    <property type="match status" value="1"/>
</dbReference>
<evidence type="ECO:0000256" key="3">
    <source>
        <dbReference type="ARBA" id="ARBA00022475"/>
    </source>
</evidence>
<feature type="domain" description="ABC transmembrane type-1" evidence="8">
    <location>
        <begin position="98"/>
        <end position="307"/>
    </location>
</feature>
<evidence type="ECO:0000256" key="1">
    <source>
        <dbReference type="ARBA" id="ARBA00004651"/>
    </source>
</evidence>
<sequence>MTPAIRLILIKLLQAVPVVLIVSILAFLVLNLLPGDPAVIIAGDQATPAAIEAVRHSLGLDRPFIVQLGIWFLHIVHGNFGNSLVLNQTVASAMLQRLPVTLSLAGLSLAITLPIGIGLGSLAAYYRGSWIDSSVMTVALVGVSVPSFWVAGLAVALFSVVLGWFPSSGYVPFAQNPAQWLRALLLPSIILSLFEIGFLSRMTRSAMLDVFGQDFIRTARSKGISEWRIVSKHAFRNALVMVITATGILLSAAIGGSVVIEQVFALPGVGRLVVEGILARDYPLVQGVMLIYGLTFVLINLIVDLAYSFADPRVRYD</sequence>
<dbReference type="EMBL" id="JAESVA010000016">
    <property type="protein sequence ID" value="MCB8883800.1"/>
    <property type="molecule type" value="Genomic_DNA"/>
</dbReference>
<evidence type="ECO:0000256" key="2">
    <source>
        <dbReference type="ARBA" id="ARBA00022448"/>
    </source>
</evidence>
<evidence type="ECO:0000256" key="5">
    <source>
        <dbReference type="ARBA" id="ARBA00022989"/>
    </source>
</evidence>
<dbReference type="Gene3D" id="1.10.3720.10">
    <property type="entry name" value="MetI-like"/>
    <property type="match status" value="1"/>
</dbReference>
<evidence type="ECO:0000256" key="6">
    <source>
        <dbReference type="ARBA" id="ARBA00023136"/>
    </source>
</evidence>
<dbReference type="Pfam" id="PF19300">
    <property type="entry name" value="BPD_transp_1_N"/>
    <property type="match status" value="1"/>
</dbReference>
<dbReference type="CDD" id="cd06261">
    <property type="entry name" value="TM_PBP2"/>
    <property type="match status" value="1"/>
</dbReference>
<organism evidence="9 10">
    <name type="scientific">Acidisoma cellulosilyticum</name>
    <dbReference type="NCBI Taxonomy" id="2802395"/>
    <lineage>
        <taxon>Bacteria</taxon>
        <taxon>Pseudomonadati</taxon>
        <taxon>Pseudomonadota</taxon>
        <taxon>Alphaproteobacteria</taxon>
        <taxon>Acetobacterales</taxon>
        <taxon>Acidocellaceae</taxon>
        <taxon>Acidisoma</taxon>
    </lineage>
</organism>
<dbReference type="InterPro" id="IPR000515">
    <property type="entry name" value="MetI-like"/>
</dbReference>
<evidence type="ECO:0000259" key="8">
    <source>
        <dbReference type="PROSITE" id="PS50928"/>
    </source>
</evidence>
<protein>
    <submittedName>
        <fullName evidence="9">ABC transporter permease</fullName>
    </submittedName>
</protein>
<keyword evidence="2 7" id="KW-0813">Transport</keyword>
<dbReference type="InterPro" id="IPR035906">
    <property type="entry name" value="MetI-like_sf"/>
</dbReference>
<dbReference type="PANTHER" id="PTHR43163">
    <property type="entry name" value="DIPEPTIDE TRANSPORT SYSTEM PERMEASE PROTEIN DPPB-RELATED"/>
    <property type="match status" value="1"/>
</dbReference>
<dbReference type="Pfam" id="PF00528">
    <property type="entry name" value="BPD_transp_1"/>
    <property type="match status" value="1"/>
</dbReference>
<comment type="caution">
    <text evidence="9">The sequence shown here is derived from an EMBL/GenBank/DDBJ whole genome shotgun (WGS) entry which is preliminary data.</text>
</comment>
<feature type="transmembrane region" description="Helical" evidence="7">
    <location>
        <begin position="238"/>
        <end position="264"/>
    </location>
</feature>
<comment type="subcellular location">
    <subcellularLocation>
        <location evidence="1 7">Cell membrane</location>
        <topology evidence="1 7">Multi-pass membrane protein</topology>
    </subcellularLocation>
</comment>
<dbReference type="PROSITE" id="PS50928">
    <property type="entry name" value="ABC_TM1"/>
    <property type="match status" value="1"/>
</dbReference>
<keyword evidence="10" id="KW-1185">Reference proteome</keyword>
<gene>
    <name evidence="9" type="ORF">ACELLULO517_26370</name>
</gene>